<sequence>MKGGDMRFVYRNLILQDNSEDGKSKLRNLEKLIRNGWEITDIMNVVHKENTICIFLEKHVKSKK</sequence>
<evidence type="ECO:0000313" key="1">
    <source>
        <dbReference type="EMBL" id="OGZ73587.1"/>
    </source>
</evidence>
<evidence type="ECO:0000313" key="2">
    <source>
        <dbReference type="Proteomes" id="UP000176774"/>
    </source>
</evidence>
<gene>
    <name evidence="1" type="ORF">A2908_00615</name>
</gene>
<dbReference type="Proteomes" id="UP000176774">
    <property type="component" value="Unassembled WGS sequence"/>
</dbReference>
<accession>A0A1G2IG79</accession>
<organism evidence="1 2">
    <name type="scientific">Candidatus Staskawiczbacteria bacterium RIFCSPLOWO2_01_FULL_38_12b</name>
    <dbReference type="NCBI Taxonomy" id="1802214"/>
    <lineage>
        <taxon>Bacteria</taxon>
        <taxon>Candidatus Staskawicziibacteriota</taxon>
    </lineage>
</organism>
<evidence type="ECO:0008006" key="3">
    <source>
        <dbReference type="Google" id="ProtNLM"/>
    </source>
</evidence>
<name>A0A1G2IG79_9BACT</name>
<dbReference type="EMBL" id="MHPA01000010">
    <property type="protein sequence ID" value="OGZ73587.1"/>
    <property type="molecule type" value="Genomic_DNA"/>
</dbReference>
<proteinExistence type="predicted"/>
<dbReference type="STRING" id="1802214.A2908_00615"/>
<comment type="caution">
    <text evidence="1">The sequence shown here is derived from an EMBL/GenBank/DDBJ whole genome shotgun (WGS) entry which is preliminary data.</text>
</comment>
<reference evidence="1 2" key="1">
    <citation type="journal article" date="2016" name="Nat. Commun.">
        <title>Thousands of microbial genomes shed light on interconnected biogeochemical processes in an aquifer system.</title>
        <authorList>
            <person name="Anantharaman K."/>
            <person name="Brown C.T."/>
            <person name="Hug L.A."/>
            <person name="Sharon I."/>
            <person name="Castelle C.J."/>
            <person name="Probst A.J."/>
            <person name="Thomas B.C."/>
            <person name="Singh A."/>
            <person name="Wilkins M.J."/>
            <person name="Karaoz U."/>
            <person name="Brodie E.L."/>
            <person name="Williams K.H."/>
            <person name="Hubbard S.S."/>
            <person name="Banfield J.F."/>
        </authorList>
    </citation>
    <scope>NUCLEOTIDE SEQUENCE [LARGE SCALE GENOMIC DNA]</scope>
</reference>
<dbReference type="AlphaFoldDB" id="A0A1G2IG79"/>
<protein>
    <recommendedName>
        <fullName evidence="3">DUF4177 domain-containing protein</fullName>
    </recommendedName>
</protein>